<protein>
    <submittedName>
        <fullName evidence="1">Uncharacterized protein</fullName>
    </submittedName>
</protein>
<reference evidence="1 2" key="1">
    <citation type="submission" date="2017-11" db="EMBL/GenBank/DDBJ databases">
        <title>Complete genome sequence of Streptomyces lavendulae subsp. lavendulae CCM 3239 (formerly 'Streptomyces aureofaciens CCM 3239'), the producer of the angucycline-type antibiotic auricin.</title>
        <authorList>
            <person name="Busche T."/>
            <person name="Novakova R."/>
            <person name="Al'Dilaimi A."/>
            <person name="Homerova D."/>
            <person name="Feckova L."/>
            <person name="Rezuchova B."/>
            <person name="Mingyar E."/>
            <person name="Csolleiova D."/>
            <person name="Bekeova C."/>
            <person name="Winkler A."/>
            <person name="Sevcikova B."/>
            <person name="Kalinowski J."/>
            <person name="Kormanec J."/>
            <person name="Ruckert C."/>
        </authorList>
    </citation>
    <scope>NUCLEOTIDE SEQUENCE [LARGE SCALE GENOMIC DNA]</scope>
    <source>
        <strain evidence="1 2">CCM 3239</strain>
    </source>
</reference>
<keyword evidence="2" id="KW-1185">Reference proteome</keyword>
<organism evidence="1 2">
    <name type="scientific">Streptomyces lavendulae subsp. lavendulae</name>
    <dbReference type="NCBI Taxonomy" id="58340"/>
    <lineage>
        <taxon>Bacteria</taxon>
        <taxon>Bacillati</taxon>
        <taxon>Actinomycetota</taxon>
        <taxon>Actinomycetes</taxon>
        <taxon>Kitasatosporales</taxon>
        <taxon>Streptomycetaceae</taxon>
        <taxon>Streptomyces</taxon>
    </lineage>
</organism>
<dbReference type="Proteomes" id="UP000231791">
    <property type="component" value="Chromosome"/>
</dbReference>
<gene>
    <name evidence="1" type="ORF">SLAV_04055</name>
</gene>
<accession>A0A2K8P7L0</accession>
<dbReference type="OrthoDB" id="8535577at2"/>
<evidence type="ECO:0000313" key="2">
    <source>
        <dbReference type="Proteomes" id="UP000231791"/>
    </source>
</evidence>
<name>A0A2K8P7L0_STRLA</name>
<sequence>MGAWWYRNILEPGKLPLLLALSAFVVTFAVTRVITRMIRAGKGPFRNVTPGGLHVHHAVPGVVLMTVGGFTAIAGGRTGWGSCIAAVLFGMGTGLVLDEFALILHLSDVYWSKEGTISIEVVIMTSALAALLLCGFLPLGVDGLTPDEEHDRLTAVGTVVVNLLLAVVALFKGKPRMAVLGAIVPLIALVAALRLARPVSPWARRFYRGRPRARARALKRAYHHDLRWSGLRRRVDYLIGGAPSR</sequence>
<dbReference type="GeneID" id="49381948"/>
<evidence type="ECO:0000313" key="1">
    <source>
        <dbReference type="EMBL" id="ATZ22719.1"/>
    </source>
</evidence>
<proteinExistence type="predicted"/>
<dbReference type="RefSeq" id="WP_030228832.1">
    <property type="nucleotide sequence ID" value="NZ_CP024985.1"/>
</dbReference>
<dbReference type="AlphaFoldDB" id="A0A2K8P7L0"/>
<dbReference type="EMBL" id="CP024985">
    <property type="protein sequence ID" value="ATZ22719.1"/>
    <property type="molecule type" value="Genomic_DNA"/>
</dbReference>
<dbReference type="KEGG" id="slx:SLAV_04055"/>